<accession>A0A2K1QTJ2</accession>
<evidence type="ECO:0000256" key="1">
    <source>
        <dbReference type="ARBA" id="ARBA00022723"/>
    </source>
</evidence>
<dbReference type="InterPro" id="IPR051610">
    <property type="entry name" value="GPI/OXD"/>
</dbReference>
<evidence type="ECO:0000313" key="4">
    <source>
        <dbReference type="EMBL" id="PNS18382.1"/>
    </source>
</evidence>
<dbReference type="EMBL" id="NKHZ01000041">
    <property type="protein sequence ID" value="PNS18382.1"/>
    <property type="molecule type" value="Genomic_DNA"/>
</dbReference>
<feature type="chain" id="PRO_5014408527" description="Cupin type-2 domain-containing protein" evidence="2">
    <location>
        <begin position="16"/>
        <end position="172"/>
    </location>
</feature>
<dbReference type="InterPro" id="IPR013096">
    <property type="entry name" value="Cupin_2"/>
</dbReference>
<dbReference type="Pfam" id="PF07883">
    <property type="entry name" value="Cupin_2"/>
    <property type="match status" value="1"/>
</dbReference>
<name>A0A2K1QTJ2_9PEZI</name>
<dbReference type="InParanoid" id="A0A2K1QTJ2"/>
<keyword evidence="5" id="KW-1185">Reference proteome</keyword>
<sequence>MFEIYLISMLRTLLATITLCLQKAQHSLETLLHQKQANQCPQQTQSRILTAAYIDAQGLETFPPGSNNEVYWRTLISRGRTPTDSLTVGKATLPPLKGLLCPHRHAQAEVYHILSGKGLVTLGNDEHIVAAGDVVYIPGDERHGIRNSSDKEELAWMYYFACDGFEDVKYRF</sequence>
<protein>
    <recommendedName>
        <fullName evidence="3">Cupin type-2 domain-containing protein</fullName>
    </recommendedName>
</protein>
<dbReference type="InterPro" id="IPR011051">
    <property type="entry name" value="RmlC_Cupin_sf"/>
</dbReference>
<dbReference type="Gene3D" id="2.60.120.10">
    <property type="entry name" value="Jelly Rolls"/>
    <property type="match status" value="1"/>
</dbReference>
<keyword evidence="2" id="KW-0732">Signal</keyword>
<evidence type="ECO:0000313" key="5">
    <source>
        <dbReference type="Proteomes" id="UP000243797"/>
    </source>
</evidence>
<dbReference type="SUPFAM" id="SSF51182">
    <property type="entry name" value="RmlC-like cupins"/>
    <property type="match status" value="1"/>
</dbReference>
<reference evidence="4 5" key="1">
    <citation type="submission" date="2017-06" db="EMBL/GenBank/DDBJ databases">
        <title>Draft genome sequence of a variant of Elsinoe murrayae.</title>
        <authorList>
            <person name="Cheng Q."/>
        </authorList>
    </citation>
    <scope>NUCLEOTIDE SEQUENCE [LARGE SCALE GENOMIC DNA]</scope>
    <source>
        <strain evidence="4 5">CQ-2017a</strain>
    </source>
</reference>
<proteinExistence type="predicted"/>
<feature type="domain" description="Cupin type-2" evidence="3">
    <location>
        <begin position="102"/>
        <end position="157"/>
    </location>
</feature>
<dbReference type="PANTHER" id="PTHR35848">
    <property type="entry name" value="OXALATE-BINDING PROTEIN"/>
    <property type="match status" value="1"/>
</dbReference>
<organism evidence="4 5">
    <name type="scientific">Sphaceloma murrayae</name>
    <dbReference type="NCBI Taxonomy" id="2082308"/>
    <lineage>
        <taxon>Eukaryota</taxon>
        <taxon>Fungi</taxon>
        <taxon>Dikarya</taxon>
        <taxon>Ascomycota</taxon>
        <taxon>Pezizomycotina</taxon>
        <taxon>Dothideomycetes</taxon>
        <taxon>Dothideomycetidae</taxon>
        <taxon>Myriangiales</taxon>
        <taxon>Elsinoaceae</taxon>
        <taxon>Sphaceloma</taxon>
    </lineage>
</organism>
<feature type="signal peptide" evidence="2">
    <location>
        <begin position="1"/>
        <end position="15"/>
    </location>
</feature>
<comment type="caution">
    <text evidence="4">The sequence shown here is derived from an EMBL/GenBank/DDBJ whole genome shotgun (WGS) entry which is preliminary data.</text>
</comment>
<dbReference type="OrthoDB" id="445803at2759"/>
<dbReference type="InterPro" id="IPR014710">
    <property type="entry name" value="RmlC-like_jellyroll"/>
</dbReference>
<evidence type="ECO:0000256" key="2">
    <source>
        <dbReference type="SAM" id="SignalP"/>
    </source>
</evidence>
<gene>
    <name evidence="4" type="ORF">CAC42_6199</name>
</gene>
<dbReference type="AlphaFoldDB" id="A0A2K1QTJ2"/>
<dbReference type="Proteomes" id="UP000243797">
    <property type="component" value="Unassembled WGS sequence"/>
</dbReference>
<dbReference type="PANTHER" id="PTHR35848:SF6">
    <property type="entry name" value="CUPIN TYPE-2 DOMAIN-CONTAINING PROTEIN"/>
    <property type="match status" value="1"/>
</dbReference>
<keyword evidence="1" id="KW-0479">Metal-binding</keyword>
<dbReference type="GO" id="GO:0046872">
    <property type="term" value="F:metal ion binding"/>
    <property type="evidence" value="ECO:0007669"/>
    <property type="project" value="UniProtKB-KW"/>
</dbReference>
<evidence type="ECO:0000259" key="3">
    <source>
        <dbReference type="Pfam" id="PF07883"/>
    </source>
</evidence>